<evidence type="ECO:0000256" key="8">
    <source>
        <dbReference type="ARBA" id="ARBA00023136"/>
    </source>
</evidence>
<gene>
    <name evidence="12" type="primary">fluC</name>
    <name evidence="12" type="synonym">crcB</name>
    <name evidence="13" type="ORF">F0A17_16815</name>
</gene>
<evidence type="ECO:0000256" key="7">
    <source>
        <dbReference type="ARBA" id="ARBA00023065"/>
    </source>
</evidence>
<evidence type="ECO:0000256" key="5">
    <source>
        <dbReference type="ARBA" id="ARBA00022989"/>
    </source>
</evidence>
<comment type="similarity">
    <text evidence="10 12">Belongs to the fluoride channel Fluc/FEX (TC 1.A.43) family.</text>
</comment>
<evidence type="ECO:0000313" key="14">
    <source>
        <dbReference type="Proteomes" id="UP000486760"/>
    </source>
</evidence>
<keyword evidence="7 12" id="KW-0406">Ion transport</keyword>
<dbReference type="GO" id="GO:0062054">
    <property type="term" value="F:fluoride channel activity"/>
    <property type="evidence" value="ECO:0007669"/>
    <property type="project" value="UniProtKB-UniRule"/>
</dbReference>
<evidence type="ECO:0000256" key="3">
    <source>
        <dbReference type="ARBA" id="ARBA00022519"/>
    </source>
</evidence>
<feature type="transmembrane region" description="Helical" evidence="12">
    <location>
        <begin position="101"/>
        <end position="120"/>
    </location>
</feature>
<sequence>MSGWRGYAAVGAGSALGSALRHGVSHVAQTLPAAGFPWGTLAVNLLGSWLIAVFAASIACRRGGPLRRWQPFLMAGFCGGFTTFSLFGLETLQLAESGRTGLALGYALANVPLWLLAAWLGSRLGRHQGGIPAGRQG</sequence>
<dbReference type="PANTHER" id="PTHR28259:SF1">
    <property type="entry name" value="FLUORIDE EXPORT PROTEIN 1-RELATED"/>
    <property type="match status" value="1"/>
</dbReference>
<keyword evidence="12" id="KW-0813">Transport</keyword>
<dbReference type="RefSeq" id="WP_149329503.1">
    <property type="nucleotide sequence ID" value="NZ_VTPY01000006.1"/>
</dbReference>
<dbReference type="GO" id="GO:0005886">
    <property type="term" value="C:plasma membrane"/>
    <property type="evidence" value="ECO:0007669"/>
    <property type="project" value="UniProtKB-SubCell"/>
</dbReference>
<keyword evidence="8 12" id="KW-0472">Membrane</keyword>
<feature type="binding site" evidence="12">
    <location>
        <position position="82"/>
    </location>
    <ligand>
        <name>Na(+)</name>
        <dbReference type="ChEBI" id="CHEBI:29101"/>
        <note>structural</note>
    </ligand>
</feature>
<evidence type="ECO:0000256" key="1">
    <source>
        <dbReference type="ARBA" id="ARBA00004651"/>
    </source>
</evidence>
<evidence type="ECO:0000256" key="12">
    <source>
        <dbReference type="HAMAP-Rule" id="MF_00454"/>
    </source>
</evidence>
<keyword evidence="12" id="KW-0479">Metal-binding</keyword>
<feature type="transmembrane region" description="Helical" evidence="12">
    <location>
        <begin position="37"/>
        <end position="60"/>
    </location>
</feature>
<keyword evidence="6 12" id="KW-0915">Sodium</keyword>
<keyword evidence="3" id="KW-0997">Cell inner membrane</keyword>
<comment type="catalytic activity">
    <reaction evidence="11">
        <text>fluoride(in) = fluoride(out)</text>
        <dbReference type="Rhea" id="RHEA:76159"/>
        <dbReference type="ChEBI" id="CHEBI:17051"/>
    </reaction>
    <physiologicalReaction direction="left-to-right" evidence="11">
        <dbReference type="Rhea" id="RHEA:76160"/>
    </physiologicalReaction>
</comment>
<reference evidence="13 14" key="1">
    <citation type="submission" date="2019-08" db="EMBL/GenBank/DDBJ databases">
        <title>Bioinformatics analysis of the strain L3 and L5.</title>
        <authorList>
            <person name="Li X."/>
        </authorList>
    </citation>
    <scope>NUCLEOTIDE SEQUENCE [LARGE SCALE GENOMIC DNA]</scope>
    <source>
        <strain evidence="13 14">L5</strain>
    </source>
</reference>
<dbReference type="PANTHER" id="PTHR28259">
    <property type="entry name" value="FLUORIDE EXPORT PROTEIN 1-RELATED"/>
    <property type="match status" value="1"/>
</dbReference>
<evidence type="ECO:0000256" key="6">
    <source>
        <dbReference type="ARBA" id="ARBA00023053"/>
    </source>
</evidence>
<keyword evidence="5 12" id="KW-1133">Transmembrane helix</keyword>
<keyword evidence="4 12" id="KW-0812">Transmembrane</keyword>
<dbReference type="EMBL" id="VTPY01000006">
    <property type="protein sequence ID" value="KAA0010866.1"/>
    <property type="molecule type" value="Genomic_DNA"/>
</dbReference>
<keyword evidence="9 12" id="KW-0407">Ion channel</keyword>
<evidence type="ECO:0000256" key="11">
    <source>
        <dbReference type="ARBA" id="ARBA00035585"/>
    </source>
</evidence>
<dbReference type="InterPro" id="IPR003691">
    <property type="entry name" value="FluC"/>
</dbReference>
<dbReference type="Pfam" id="PF02537">
    <property type="entry name" value="CRCB"/>
    <property type="match status" value="1"/>
</dbReference>
<dbReference type="GO" id="GO:0046872">
    <property type="term" value="F:metal ion binding"/>
    <property type="evidence" value="ECO:0007669"/>
    <property type="project" value="UniProtKB-KW"/>
</dbReference>
<evidence type="ECO:0000256" key="10">
    <source>
        <dbReference type="ARBA" id="ARBA00035120"/>
    </source>
</evidence>
<dbReference type="HAMAP" id="MF_00454">
    <property type="entry name" value="FluC"/>
    <property type="match status" value="1"/>
</dbReference>
<feature type="binding site" evidence="12">
    <location>
        <position position="79"/>
    </location>
    <ligand>
        <name>Na(+)</name>
        <dbReference type="ChEBI" id="CHEBI:29101"/>
        <note>structural</note>
    </ligand>
</feature>
<dbReference type="AlphaFoldDB" id="A0A7V7KH87"/>
<evidence type="ECO:0000256" key="2">
    <source>
        <dbReference type="ARBA" id="ARBA00022475"/>
    </source>
</evidence>
<evidence type="ECO:0000256" key="4">
    <source>
        <dbReference type="ARBA" id="ARBA00022692"/>
    </source>
</evidence>
<proteinExistence type="inferred from homology"/>
<organism evidence="13 14">
    <name type="scientific">Billgrantia pellis</name>
    <dbReference type="NCBI Taxonomy" id="2606936"/>
    <lineage>
        <taxon>Bacteria</taxon>
        <taxon>Pseudomonadati</taxon>
        <taxon>Pseudomonadota</taxon>
        <taxon>Gammaproteobacteria</taxon>
        <taxon>Oceanospirillales</taxon>
        <taxon>Halomonadaceae</taxon>
        <taxon>Billgrantia</taxon>
    </lineage>
</organism>
<keyword evidence="2 12" id="KW-1003">Cell membrane</keyword>
<feature type="transmembrane region" description="Helical" evidence="12">
    <location>
        <begin position="72"/>
        <end position="89"/>
    </location>
</feature>
<comment type="function">
    <text evidence="12">Fluoride-specific ion channel. Important for reducing fluoride concentration in the cell, thus reducing its toxicity.</text>
</comment>
<accession>A0A7V7KH87</accession>
<dbReference type="GO" id="GO:0140114">
    <property type="term" value="P:cellular detoxification of fluoride"/>
    <property type="evidence" value="ECO:0007669"/>
    <property type="project" value="UniProtKB-UniRule"/>
</dbReference>
<evidence type="ECO:0000256" key="9">
    <source>
        <dbReference type="ARBA" id="ARBA00023303"/>
    </source>
</evidence>
<comment type="subcellular location">
    <subcellularLocation>
        <location evidence="1 12">Cell membrane</location>
        <topology evidence="1 12">Multi-pass membrane protein</topology>
    </subcellularLocation>
</comment>
<comment type="caution">
    <text evidence="13">The sequence shown here is derived from an EMBL/GenBank/DDBJ whole genome shotgun (WGS) entry which is preliminary data.</text>
</comment>
<dbReference type="Proteomes" id="UP000486760">
    <property type="component" value="Unassembled WGS sequence"/>
</dbReference>
<keyword evidence="14" id="KW-1185">Reference proteome</keyword>
<evidence type="ECO:0000313" key="13">
    <source>
        <dbReference type="EMBL" id="KAA0010866.1"/>
    </source>
</evidence>
<comment type="activity regulation">
    <text evidence="12">Na(+) is not transported, but it plays an essential structural role and its presence is essential for fluoride channel function.</text>
</comment>
<protein>
    <recommendedName>
        <fullName evidence="12">Fluoride-specific ion channel FluC</fullName>
    </recommendedName>
</protein>
<name>A0A7V7KH87_9GAMM</name>